<dbReference type="AlphaFoldDB" id="A0AAN8N7C2"/>
<gene>
    <name evidence="1" type="ORF">TWF718_000357</name>
</gene>
<protein>
    <submittedName>
        <fullName evidence="1">Uncharacterized protein</fullName>
    </submittedName>
</protein>
<keyword evidence="2" id="KW-1185">Reference proteome</keyword>
<proteinExistence type="predicted"/>
<evidence type="ECO:0000313" key="1">
    <source>
        <dbReference type="EMBL" id="KAK6355982.1"/>
    </source>
</evidence>
<dbReference type="EMBL" id="JAVHNR010000001">
    <property type="protein sequence ID" value="KAK6355982.1"/>
    <property type="molecule type" value="Genomic_DNA"/>
</dbReference>
<name>A0AAN8N7C2_9PEZI</name>
<accession>A0AAN8N7C2</accession>
<dbReference type="Proteomes" id="UP001313282">
    <property type="component" value="Unassembled WGS sequence"/>
</dbReference>
<comment type="caution">
    <text evidence="1">The sequence shown here is derived from an EMBL/GenBank/DDBJ whole genome shotgun (WGS) entry which is preliminary data.</text>
</comment>
<reference evidence="1 2" key="1">
    <citation type="submission" date="2019-10" db="EMBL/GenBank/DDBJ databases">
        <authorList>
            <person name="Palmer J.M."/>
        </authorList>
    </citation>
    <scope>NUCLEOTIDE SEQUENCE [LARGE SCALE GENOMIC DNA]</scope>
    <source>
        <strain evidence="1 2">TWF718</strain>
    </source>
</reference>
<evidence type="ECO:0000313" key="2">
    <source>
        <dbReference type="Proteomes" id="UP001313282"/>
    </source>
</evidence>
<sequence length="64" mass="6687">MCKAEMPLAGSKCGDGMLDGIEDKGREQCPGTRALLAARGMYVLRVSALTNPDKSTGGGLDLCR</sequence>
<organism evidence="1 2">
    <name type="scientific">Orbilia javanica</name>
    <dbReference type="NCBI Taxonomy" id="47235"/>
    <lineage>
        <taxon>Eukaryota</taxon>
        <taxon>Fungi</taxon>
        <taxon>Dikarya</taxon>
        <taxon>Ascomycota</taxon>
        <taxon>Pezizomycotina</taxon>
        <taxon>Orbiliomycetes</taxon>
        <taxon>Orbiliales</taxon>
        <taxon>Orbiliaceae</taxon>
        <taxon>Orbilia</taxon>
    </lineage>
</organism>